<reference evidence="7 8" key="1">
    <citation type="submission" date="2014-06" db="EMBL/GenBank/DDBJ databases">
        <title>Whole Genome Sequences of Three Symbiotic Endozoicomonas Bacteria.</title>
        <authorList>
            <person name="Neave M.J."/>
            <person name="Apprill A."/>
            <person name="Voolstra C.R."/>
        </authorList>
    </citation>
    <scope>NUCLEOTIDE SEQUENCE [LARGE SCALE GENOMIC DNA]</scope>
    <source>
        <strain evidence="7 8">DSM 25634</strain>
    </source>
</reference>
<feature type="transmembrane region" description="Helical" evidence="5">
    <location>
        <begin position="105"/>
        <end position="126"/>
    </location>
</feature>
<keyword evidence="2 5" id="KW-0812">Transmembrane</keyword>
<dbReference type="GO" id="GO:0016020">
    <property type="term" value="C:membrane"/>
    <property type="evidence" value="ECO:0007669"/>
    <property type="project" value="UniProtKB-SubCell"/>
</dbReference>
<name>A0A081NMV2_9GAMM</name>
<sequence>MLLNHIPGLLFSPRNEWSLIRSRFDQTTPLAVLRDLLILSSVPGICSFFGAVYLGWSAAGVTPVRVSAESAVLMAFFSWLAIFAAVIIMGFFIHWMEKTYGCHRNYMDCICFSVYVSVPLCLTGIGGLYPSIPLTMLLILAGIGWSAWLLYLGTPLFMKIPEERGFLFASSIVCVALVMLVSMKVVTVFFWELGLGPEFIPD</sequence>
<evidence type="ECO:0000256" key="3">
    <source>
        <dbReference type="ARBA" id="ARBA00022989"/>
    </source>
</evidence>
<evidence type="ECO:0000313" key="7">
    <source>
        <dbReference type="EMBL" id="KEQ19775.1"/>
    </source>
</evidence>
<dbReference type="EMBL" id="JOKH01000001">
    <property type="protein sequence ID" value="KEQ19775.1"/>
    <property type="molecule type" value="Genomic_DNA"/>
</dbReference>
<evidence type="ECO:0000256" key="4">
    <source>
        <dbReference type="ARBA" id="ARBA00023136"/>
    </source>
</evidence>
<comment type="caution">
    <text evidence="7">The sequence shown here is derived from an EMBL/GenBank/DDBJ whole genome shotgun (WGS) entry which is preliminary data.</text>
</comment>
<protein>
    <recommendedName>
        <fullName evidence="6">Yip1 domain-containing protein</fullName>
    </recommendedName>
</protein>
<dbReference type="InterPro" id="IPR006977">
    <property type="entry name" value="Yip1_dom"/>
</dbReference>
<feature type="transmembrane region" description="Helical" evidence="5">
    <location>
        <begin position="71"/>
        <end position="93"/>
    </location>
</feature>
<keyword evidence="8" id="KW-1185">Reference proteome</keyword>
<dbReference type="OrthoDB" id="9808452at2"/>
<organism evidence="7 8">
    <name type="scientific">Endozoicomonas numazuensis</name>
    <dbReference type="NCBI Taxonomy" id="1137799"/>
    <lineage>
        <taxon>Bacteria</taxon>
        <taxon>Pseudomonadati</taxon>
        <taxon>Pseudomonadota</taxon>
        <taxon>Gammaproteobacteria</taxon>
        <taxon>Oceanospirillales</taxon>
        <taxon>Endozoicomonadaceae</taxon>
        <taxon>Endozoicomonas</taxon>
    </lineage>
</organism>
<evidence type="ECO:0000256" key="2">
    <source>
        <dbReference type="ARBA" id="ARBA00022692"/>
    </source>
</evidence>
<gene>
    <name evidence="7" type="ORF">GZ78_07880</name>
</gene>
<evidence type="ECO:0000313" key="8">
    <source>
        <dbReference type="Proteomes" id="UP000028073"/>
    </source>
</evidence>
<evidence type="ECO:0000259" key="6">
    <source>
        <dbReference type="Pfam" id="PF04893"/>
    </source>
</evidence>
<feature type="transmembrane region" description="Helical" evidence="5">
    <location>
        <begin position="36"/>
        <end position="59"/>
    </location>
</feature>
<dbReference type="Pfam" id="PF04893">
    <property type="entry name" value="Yip1"/>
    <property type="match status" value="1"/>
</dbReference>
<dbReference type="eggNOG" id="ENOG502Z7KS">
    <property type="taxonomic scope" value="Bacteria"/>
</dbReference>
<keyword evidence="4 5" id="KW-0472">Membrane</keyword>
<dbReference type="STRING" id="1137799.GZ78_07880"/>
<feature type="transmembrane region" description="Helical" evidence="5">
    <location>
        <begin position="165"/>
        <end position="191"/>
    </location>
</feature>
<dbReference type="RefSeq" id="WP_034833822.1">
    <property type="nucleotide sequence ID" value="NZ_JOKH01000001.1"/>
</dbReference>
<evidence type="ECO:0000256" key="5">
    <source>
        <dbReference type="SAM" id="Phobius"/>
    </source>
</evidence>
<dbReference type="AlphaFoldDB" id="A0A081NMV2"/>
<feature type="transmembrane region" description="Helical" evidence="5">
    <location>
        <begin position="132"/>
        <end position="153"/>
    </location>
</feature>
<accession>A0A081NMV2</accession>
<comment type="subcellular location">
    <subcellularLocation>
        <location evidence="1">Membrane</location>
        <topology evidence="1">Multi-pass membrane protein</topology>
    </subcellularLocation>
</comment>
<evidence type="ECO:0000256" key="1">
    <source>
        <dbReference type="ARBA" id="ARBA00004141"/>
    </source>
</evidence>
<proteinExistence type="predicted"/>
<keyword evidence="3 5" id="KW-1133">Transmembrane helix</keyword>
<feature type="domain" description="Yip1" evidence="6">
    <location>
        <begin position="8"/>
        <end position="183"/>
    </location>
</feature>
<dbReference type="Proteomes" id="UP000028073">
    <property type="component" value="Unassembled WGS sequence"/>
</dbReference>